<dbReference type="RefSeq" id="WP_128810751.1">
    <property type="nucleotide sequence ID" value="NZ_CP032093.1"/>
</dbReference>
<protein>
    <submittedName>
        <fullName evidence="1">CRISPR-associated protein Csx16</fullName>
    </submittedName>
</protein>
<keyword evidence="2" id="KW-1185">Reference proteome</keyword>
<sequence>MKTYFVTRHPATKAWAKDRQMKIDHWLEHISDLTLFNPGDVVYGTLPIQMAAQLCKQGVRYGHFTLIVPPHLRGLEFSAEQLQSCQPKIEFFEVMKVG</sequence>
<reference evidence="1 2" key="1">
    <citation type="submission" date="2018-08" db="EMBL/GenBank/DDBJ databases">
        <title>Genomic taxonomy of the Vibrionaceae family.</title>
        <authorList>
            <person name="Gomez-Gil B."/>
            <person name="Tanaka M."/>
            <person name="Sawabe T."/>
            <person name="Enciso-Ibarra K."/>
        </authorList>
    </citation>
    <scope>NUCLEOTIDE SEQUENCE [LARGE SCALE GENOMIC DNA]</scope>
    <source>
        <strain evidence="1 2">CAIM 1831</strain>
    </source>
</reference>
<name>A0ABN5PCH0_9VIBR</name>
<evidence type="ECO:0000313" key="2">
    <source>
        <dbReference type="Proteomes" id="UP000262832"/>
    </source>
</evidence>
<dbReference type="Pfam" id="PF09652">
    <property type="entry name" value="Cas_VVA1548"/>
    <property type="match status" value="1"/>
</dbReference>
<dbReference type="EMBL" id="CP032093">
    <property type="protein sequence ID" value="AXY00918.1"/>
    <property type="molecule type" value="Genomic_DNA"/>
</dbReference>
<proteinExistence type="predicted"/>
<organism evidence="1 2">
    <name type="scientific">Vibrio alfacsensis</name>
    <dbReference type="NCBI Taxonomy" id="1074311"/>
    <lineage>
        <taxon>Bacteria</taxon>
        <taxon>Pseudomonadati</taxon>
        <taxon>Pseudomonadota</taxon>
        <taxon>Gammaproteobacteria</taxon>
        <taxon>Vibrionales</taxon>
        <taxon>Vibrionaceae</taxon>
        <taxon>Vibrio</taxon>
    </lineage>
</organism>
<dbReference type="InterPro" id="IPR013443">
    <property type="entry name" value="CRISPR-assoc_prot_Csx16"/>
</dbReference>
<accession>A0ABN5PCH0</accession>
<dbReference type="Proteomes" id="UP000262832">
    <property type="component" value="Chromosome I"/>
</dbReference>
<evidence type="ECO:0000313" key="1">
    <source>
        <dbReference type="EMBL" id="AXY00918.1"/>
    </source>
</evidence>
<gene>
    <name evidence="1" type="primary">csx16</name>
    <name evidence="1" type="ORF">D1115_06445</name>
</gene>
<dbReference type="NCBIfam" id="TIGR02620">
    <property type="entry name" value="cas_VVA1548"/>
    <property type="match status" value="1"/>
</dbReference>